<feature type="region of interest" description="Disordered" evidence="9">
    <location>
        <begin position="351"/>
        <end position="372"/>
    </location>
</feature>
<keyword evidence="11" id="KW-1185">Reference proteome</keyword>
<evidence type="ECO:0000256" key="9">
    <source>
        <dbReference type="SAM" id="MobiDB-lite"/>
    </source>
</evidence>
<keyword evidence="6" id="KW-0906">Nuclear pore complex</keyword>
<evidence type="ECO:0000313" key="10">
    <source>
        <dbReference type="EMBL" id="PTQ42912.1"/>
    </source>
</evidence>
<evidence type="ECO:0000256" key="2">
    <source>
        <dbReference type="ARBA" id="ARBA00022448"/>
    </source>
</evidence>
<sequence length="372" mass="38694">MRNTEVAVRSFMMLAQHASRSQVPALTVGPTPPSTSALNYPSATPAPPQPTQPTGPADFYSGIPTKPSPFLLQTVLRFESQLAEYHQRVEELERLLQDGHSNENGNPNSELSLLQSLPTVMSNVHDFFIHVAAEMEALHQKVEAMRVAYLADRRRRGDDRDPFLEADRREVAKREIAAKRVHPTLNTLMIQHTQQTPGPNFNSPSMPSFPAGSPAQSTPFSVQSSAPAPSLFGAQGTTNAFPSTPAPFTPSTPAASSPFGSSQLSTFSLFGASTPAPSSSPSLFGGSTPTASAPAGSLFGAGPATSTGLFGAPTGGGLFGAQSSPTVYGTPATPTFGSIAPATAAPLFGMGSTTGGAAAAKPKPRGPRRKVA</sequence>
<dbReference type="GO" id="GO:0008139">
    <property type="term" value="F:nuclear localization sequence binding"/>
    <property type="evidence" value="ECO:0007669"/>
    <property type="project" value="InterPro"/>
</dbReference>
<dbReference type="Proteomes" id="UP000244005">
    <property type="component" value="Unassembled WGS sequence"/>
</dbReference>
<evidence type="ECO:0000256" key="1">
    <source>
        <dbReference type="ARBA" id="ARBA00004567"/>
    </source>
</evidence>
<feature type="region of interest" description="Disordered" evidence="9">
    <location>
        <begin position="19"/>
        <end position="60"/>
    </location>
</feature>
<dbReference type="PANTHER" id="PTHR13437:SF2">
    <property type="entry name" value="NUCLEOPORIN P58_P45"/>
    <property type="match status" value="1"/>
</dbReference>
<evidence type="ECO:0000256" key="3">
    <source>
        <dbReference type="ARBA" id="ARBA00022816"/>
    </source>
</evidence>
<keyword evidence="4" id="KW-0653">Protein transport</keyword>
<feature type="compositionally biased region" description="Pro residues" evidence="9">
    <location>
        <begin position="44"/>
        <end position="53"/>
    </location>
</feature>
<reference evidence="11" key="1">
    <citation type="journal article" date="2017" name="Cell">
        <title>Insights into land plant evolution garnered from the Marchantia polymorpha genome.</title>
        <authorList>
            <person name="Bowman J.L."/>
            <person name="Kohchi T."/>
            <person name="Yamato K.T."/>
            <person name="Jenkins J."/>
            <person name="Shu S."/>
            <person name="Ishizaki K."/>
            <person name="Yamaoka S."/>
            <person name="Nishihama R."/>
            <person name="Nakamura Y."/>
            <person name="Berger F."/>
            <person name="Adam C."/>
            <person name="Aki S.S."/>
            <person name="Althoff F."/>
            <person name="Araki T."/>
            <person name="Arteaga-Vazquez M.A."/>
            <person name="Balasubrmanian S."/>
            <person name="Barry K."/>
            <person name="Bauer D."/>
            <person name="Boehm C.R."/>
            <person name="Briginshaw L."/>
            <person name="Caballero-Perez J."/>
            <person name="Catarino B."/>
            <person name="Chen F."/>
            <person name="Chiyoda S."/>
            <person name="Chovatia M."/>
            <person name="Davies K.M."/>
            <person name="Delmans M."/>
            <person name="Demura T."/>
            <person name="Dierschke T."/>
            <person name="Dolan L."/>
            <person name="Dorantes-Acosta A.E."/>
            <person name="Eklund D.M."/>
            <person name="Florent S.N."/>
            <person name="Flores-Sandoval E."/>
            <person name="Fujiyama A."/>
            <person name="Fukuzawa H."/>
            <person name="Galik B."/>
            <person name="Grimanelli D."/>
            <person name="Grimwood J."/>
            <person name="Grossniklaus U."/>
            <person name="Hamada T."/>
            <person name="Haseloff J."/>
            <person name="Hetherington A.J."/>
            <person name="Higo A."/>
            <person name="Hirakawa Y."/>
            <person name="Hundley H.N."/>
            <person name="Ikeda Y."/>
            <person name="Inoue K."/>
            <person name="Inoue S.I."/>
            <person name="Ishida S."/>
            <person name="Jia Q."/>
            <person name="Kakita M."/>
            <person name="Kanazawa T."/>
            <person name="Kawai Y."/>
            <person name="Kawashima T."/>
            <person name="Kennedy M."/>
            <person name="Kinose K."/>
            <person name="Kinoshita T."/>
            <person name="Kohara Y."/>
            <person name="Koide E."/>
            <person name="Komatsu K."/>
            <person name="Kopischke S."/>
            <person name="Kubo M."/>
            <person name="Kyozuka J."/>
            <person name="Lagercrantz U."/>
            <person name="Lin S.S."/>
            <person name="Lindquist E."/>
            <person name="Lipzen A.M."/>
            <person name="Lu C.W."/>
            <person name="De Luna E."/>
            <person name="Martienssen R.A."/>
            <person name="Minamino N."/>
            <person name="Mizutani M."/>
            <person name="Mizutani M."/>
            <person name="Mochizuki N."/>
            <person name="Monte I."/>
            <person name="Mosher R."/>
            <person name="Nagasaki H."/>
            <person name="Nakagami H."/>
            <person name="Naramoto S."/>
            <person name="Nishitani K."/>
            <person name="Ohtani M."/>
            <person name="Okamoto T."/>
            <person name="Okumura M."/>
            <person name="Phillips J."/>
            <person name="Pollak B."/>
            <person name="Reinders A."/>
            <person name="Rovekamp M."/>
            <person name="Sano R."/>
            <person name="Sawa S."/>
            <person name="Schmid M.W."/>
            <person name="Shirakawa M."/>
            <person name="Solano R."/>
            <person name="Spunde A."/>
            <person name="Suetsugu N."/>
            <person name="Sugano S."/>
            <person name="Sugiyama A."/>
            <person name="Sun R."/>
            <person name="Suzuki Y."/>
            <person name="Takenaka M."/>
            <person name="Takezawa D."/>
            <person name="Tomogane H."/>
            <person name="Tsuzuki M."/>
            <person name="Ueda T."/>
            <person name="Umeda M."/>
            <person name="Ward J.M."/>
            <person name="Watanabe Y."/>
            <person name="Yazaki K."/>
            <person name="Yokoyama R."/>
            <person name="Yoshitake Y."/>
            <person name="Yotsui I."/>
            <person name="Zachgo S."/>
            <person name="Schmutz J."/>
        </authorList>
    </citation>
    <scope>NUCLEOTIDE SEQUENCE [LARGE SCALE GENOMIC DNA]</scope>
    <source>
        <strain evidence="11">Tak-1</strain>
    </source>
</reference>
<organism evidence="10 11">
    <name type="scientific">Marchantia polymorpha</name>
    <name type="common">Common liverwort</name>
    <name type="synonym">Marchantia aquatica</name>
    <dbReference type="NCBI Taxonomy" id="3197"/>
    <lineage>
        <taxon>Eukaryota</taxon>
        <taxon>Viridiplantae</taxon>
        <taxon>Streptophyta</taxon>
        <taxon>Embryophyta</taxon>
        <taxon>Marchantiophyta</taxon>
        <taxon>Marchantiopsida</taxon>
        <taxon>Marchantiidae</taxon>
        <taxon>Marchantiales</taxon>
        <taxon>Marchantiaceae</taxon>
        <taxon>Marchantia</taxon>
    </lineage>
</organism>
<keyword evidence="2" id="KW-0813">Transport</keyword>
<dbReference type="Gene3D" id="6.10.140.1350">
    <property type="match status" value="1"/>
</dbReference>
<dbReference type="GO" id="GO:0017056">
    <property type="term" value="F:structural constituent of nuclear pore"/>
    <property type="evidence" value="ECO:0007669"/>
    <property type="project" value="InterPro"/>
</dbReference>
<feature type="compositionally biased region" description="Low complexity" evidence="9">
    <location>
        <begin position="251"/>
        <end position="260"/>
    </location>
</feature>
<evidence type="ECO:0000256" key="5">
    <source>
        <dbReference type="ARBA" id="ARBA00023010"/>
    </source>
</evidence>
<dbReference type="OrthoDB" id="2538017at2759"/>
<keyword evidence="7" id="KW-0539">Nucleus</keyword>
<protein>
    <submittedName>
        <fullName evidence="10">Uncharacterized protein</fullName>
    </submittedName>
</protein>
<dbReference type="PANTHER" id="PTHR13437">
    <property type="entry name" value="NUCLEOPORIN P58/P45 NUCLEOPORIN-LIKE PROTEIN 1"/>
    <property type="match status" value="1"/>
</dbReference>
<dbReference type="AlphaFoldDB" id="A0A2R6XA11"/>
<dbReference type="EMBL" id="KZ772699">
    <property type="protein sequence ID" value="PTQ42912.1"/>
    <property type="molecule type" value="Genomic_DNA"/>
</dbReference>
<comment type="subcellular location">
    <subcellularLocation>
        <location evidence="1">Nucleus</location>
        <location evidence="1">Nuclear pore complex</location>
    </subcellularLocation>
</comment>
<feature type="compositionally biased region" description="Low complexity" evidence="9">
    <location>
        <begin position="197"/>
        <end position="210"/>
    </location>
</feature>
<evidence type="ECO:0000313" key="11">
    <source>
        <dbReference type="Proteomes" id="UP000244005"/>
    </source>
</evidence>
<feature type="compositionally biased region" description="Polar residues" evidence="9">
    <location>
        <begin position="214"/>
        <end position="227"/>
    </location>
</feature>
<dbReference type="GO" id="GO:0051028">
    <property type="term" value="P:mRNA transport"/>
    <property type="evidence" value="ECO:0007669"/>
    <property type="project" value="UniProtKB-KW"/>
</dbReference>
<feature type="compositionally biased region" description="Basic residues" evidence="9">
    <location>
        <begin position="362"/>
        <end position="372"/>
    </location>
</feature>
<feature type="region of interest" description="Disordered" evidence="9">
    <location>
        <begin position="193"/>
        <end position="260"/>
    </location>
</feature>
<evidence type="ECO:0000256" key="7">
    <source>
        <dbReference type="ARBA" id="ARBA00023242"/>
    </source>
</evidence>
<proteinExistence type="predicted"/>
<dbReference type="GO" id="GO:0005643">
    <property type="term" value="C:nuclear pore"/>
    <property type="evidence" value="ECO:0007669"/>
    <property type="project" value="UniProtKB-SubCell"/>
</dbReference>
<gene>
    <name evidence="10" type="ORF">MARPO_0027s0041</name>
</gene>
<feature type="coiled-coil region" evidence="8">
    <location>
        <begin position="75"/>
        <end position="102"/>
    </location>
</feature>
<dbReference type="InterPro" id="IPR024882">
    <property type="entry name" value="NUP58/p45/49"/>
</dbReference>
<evidence type="ECO:0000256" key="8">
    <source>
        <dbReference type="SAM" id="Coils"/>
    </source>
</evidence>
<keyword evidence="3" id="KW-0509">mRNA transport</keyword>
<name>A0A2R6XA11_MARPO</name>
<accession>A0A2R6XA11</accession>
<keyword evidence="8" id="KW-0175">Coiled coil</keyword>
<evidence type="ECO:0000256" key="6">
    <source>
        <dbReference type="ARBA" id="ARBA00023132"/>
    </source>
</evidence>
<evidence type="ECO:0000256" key="4">
    <source>
        <dbReference type="ARBA" id="ARBA00022927"/>
    </source>
</evidence>
<keyword evidence="5" id="KW-0811">Translocation</keyword>
<dbReference type="GO" id="GO:0015031">
    <property type="term" value="P:protein transport"/>
    <property type="evidence" value="ECO:0007669"/>
    <property type="project" value="UniProtKB-KW"/>
</dbReference>